<name>A0A0F5PW16_9HYPH</name>
<evidence type="ECO:0000313" key="4">
    <source>
        <dbReference type="Proteomes" id="UP000033519"/>
    </source>
</evidence>
<accession>A0A0F5PW16</accession>
<evidence type="ECO:0000313" key="2">
    <source>
        <dbReference type="EMBL" id="KKC32887.1"/>
    </source>
</evidence>
<dbReference type="GO" id="GO:0004497">
    <property type="term" value="F:monooxygenase activity"/>
    <property type="evidence" value="ECO:0007669"/>
    <property type="project" value="UniProtKB-KW"/>
</dbReference>
<evidence type="ECO:0000259" key="1">
    <source>
        <dbReference type="Pfam" id="PF01494"/>
    </source>
</evidence>
<dbReference type="STRING" id="728005.SAMN04488059_12539"/>
<dbReference type="EMBL" id="FOMB01000025">
    <property type="protein sequence ID" value="SFD17165.1"/>
    <property type="molecule type" value="Genomic_DNA"/>
</dbReference>
<dbReference type="PRINTS" id="PR00420">
    <property type="entry name" value="RNGMNOXGNASE"/>
</dbReference>
<dbReference type="Proteomes" id="UP000182258">
    <property type="component" value="Unassembled WGS sequence"/>
</dbReference>
<dbReference type="EMBL" id="LAPV01000125">
    <property type="protein sequence ID" value="KKC32887.1"/>
    <property type="molecule type" value="Genomic_DNA"/>
</dbReference>
<feature type="domain" description="FAD-binding" evidence="1">
    <location>
        <begin position="6"/>
        <end position="162"/>
    </location>
</feature>
<dbReference type="GO" id="GO:0071949">
    <property type="term" value="F:FAD binding"/>
    <property type="evidence" value="ECO:0007669"/>
    <property type="project" value="InterPro"/>
</dbReference>
<keyword evidence="2" id="KW-0560">Oxidoreductase</keyword>
<dbReference type="PANTHER" id="PTHR42685">
    <property type="entry name" value="GERANYLGERANYL DIPHOSPHATE REDUCTASE"/>
    <property type="match status" value="1"/>
</dbReference>
<dbReference type="SUPFAM" id="SSF51905">
    <property type="entry name" value="FAD/NAD(P)-binding domain"/>
    <property type="match status" value="1"/>
</dbReference>
<protein>
    <submittedName>
        <fullName evidence="3">Dehydrogenase (Flavoprotein)</fullName>
    </submittedName>
    <submittedName>
        <fullName evidence="2">Monooxygenase</fullName>
    </submittedName>
</protein>
<reference evidence="3 5" key="2">
    <citation type="submission" date="2016-10" db="EMBL/GenBank/DDBJ databases">
        <authorList>
            <person name="de Groot N.N."/>
        </authorList>
    </citation>
    <scope>NUCLEOTIDE SEQUENCE [LARGE SCALE GENOMIC DNA]</scope>
    <source>
        <strain evidence="3 5">CGMCC 1.10210</strain>
    </source>
</reference>
<dbReference type="Proteomes" id="UP000033519">
    <property type="component" value="Unassembled WGS sequence"/>
</dbReference>
<dbReference type="InterPro" id="IPR036188">
    <property type="entry name" value="FAD/NAD-bd_sf"/>
</dbReference>
<dbReference type="PATRIC" id="fig|728005.3.peg.468"/>
<dbReference type="PANTHER" id="PTHR42685:SF22">
    <property type="entry name" value="CONDITIONED MEDIUM FACTOR RECEPTOR 1"/>
    <property type="match status" value="1"/>
</dbReference>
<proteinExistence type="predicted"/>
<evidence type="ECO:0000313" key="3">
    <source>
        <dbReference type="EMBL" id="SFD17165.1"/>
    </source>
</evidence>
<dbReference type="AlphaFoldDB" id="A0A0F5PW16"/>
<reference evidence="2 4" key="1">
    <citation type="submission" date="2015-03" db="EMBL/GenBank/DDBJ databases">
        <authorList>
            <person name="Lepp D."/>
            <person name="Hassan Y.I."/>
            <person name="Li X.-Z."/>
            <person name="Zhou T."/>
        </authorList>
    </citation>
    <scope>NUCLEOTIDE SEQUENCE [LARGE SCALE GENOMIC DNA]</scope>
    <source>
        <strain evidence="2 4">Cr7-05</strain>
    </source>
</reference>
<dbReference type="InterPro" id="IPR002938">
    <property type="entry name" value="FAD-bd"/>
</dbReference>
<keyword evidence="2" id="KW-0503">Monooxygenase</keyword>
<organism evidence="3 5">
    <name type="scientific">Devosia psychrophila</name>
    <dbReference type="NCBI Taxonomy" id="728005"/>
    <lineage>
        <taxon>Bacteria</taxon>
        <taxon>Pseudomonadati</taxon>
        <taxon>Pseudomonadota</taxon>
        <taxon>Alphaproteobacteria</taxon>
        <taxon>Hyphomicrobiales</taxon>
        <taxon>Devosiaceae</taxon>
        <taxon>Devosia</taxon>
    </lineage>
</organism>
<dbReference type="RefSeq" id="WP_046171183.1">
    <property type="nucleotide sequence ID" value="NZ_FOMB01000025.1"/>
</dbReference>
<dbReference type="OrthoDB" id="5652862at2"/>
<dbReference type="Pfam" id="PF01494">
    <property type="entry name" value="FAD_binding_3"/>
    <property type="match status" value="1"/>
</dbReference>
<keyword evidence="4" id="KW-1185">Reference proteome</keyword>
<gene>
    <name evidence="3" type="ORF">SAMN04488059_12539</name>
    <name evidence="2" type="ORF">WH91_11650</name>
</gene>
<dbReference type="InterPro" id="IPR050407">
    <property type="entry name" value="Geranylgeranyl_reductase"/>
</dbReference>
<dbReference type="Gene3D" id="3.50.50.60">
    <property type="entry name" value="FAD/NAD(P)-binding domain"/>
    <property type="match status" value="1"/>
</dbReference>
<sequence length="395" mass="41502">MNTQFDAIIIGAGPAGTATAIALARQGRSVAIIERSEFPRRKVCGEFTSATNVDLLDRLGVGAQFRNQAGPEVRRVALFASGHPVEAPMPKGQGATFGRALGRDILDELLLDAAIAAGVSVFQPWRATGLVRGKERSVVAIESGAAKGQLDAPVIVAAHGSWEPGKLSTNLAKINRPHDFLGFKAHFLGGRLASDLMPLIAFPGGYGGMVWADHDRLSLSFCMRRDALALARQASPNISAAEATYNHILRSCPGVAEALHGAELAGPWLAAGPIRPGIRAAYDNDVFRVGNIAGESHPIIAEGIAMALQSGWILAAQLERHEHWGISARTAAGKSYGAAWRNQFEMRIQLAAILSSVAASSSGAKLMQAVIGRFPASLSFGAALSGKTKRVPALG</sequence>
<evidence type="ECO:0000313" key="5">
    <source>
        <dbReference type="Proteomes" id="UP000182258"/>
    </source>
</evidence>